<keyword evidence="5" id="KW-1185">Reference proteome</keyword>
<dbReference type="Proteomes" id="UP000282515">
    <property type="component" value="Unassembled WGS sequence"/>
</dbReference>
<dbReference type="OrthoDB" id="9797850at2"/>
<feature type="chain" id="PRO_5018066898" evidence="2">
    <location>
        <begin position="20"/>
        <end position="334"/>
    </location>
</feature>
<reference evidence="4 5" key="1">
    <citation type="submission" date="2018-10" db="EMBL/GenBank/DDBJ databases">
        <title>Aeromicrobium sp. 9W16Y-2 whole genome shotgun sequence.</title>
        <authorList>
            <person name="Li F."/>
        </authorList>
    </citation>
    <scope>NUCLEOTIDE SEQUENCE [LARGE SCALE GENOMIC DNA]</scope>
    <source>
        <strain evidence="4 5">9W16Y-2</strain>
    </source>
</reference>
<feature type="domain" description="Fe/B12 periplasmic-binding" evidence="3">
    <location>
        <begin position="55"/>
        <end position="334"/>
    </location>
</feature>
<dbReference type="InterPro" id="IPR002491">
    <property type="entry name" value="ABC_transptr_periplasmic_BD"/>
</dbReference>
<gene>
    <name evidence="4" type="ORF">D9V41_07385</name>
</gene>
<evidence type="ECO:0000256" key="1">
    <source>
        <dbReference type="ARBA" id="ARBA00008814"/>
    </source>
</evidence>
<keyword evidence="2" id="KW-0732">Signal</keyword>
<dbReference type="PROSITE" id="PS51257">
    <property type="entry name" value="PROKAR_LIPOPROTEIN"/>
    <property type="match status" value="1"/>
</dbReference>
<dbReference type="AlphaFoldDB" id="A0A3L8PLF8"/>
<dbReference type="InterPro" id="IPR050902">
    <property type="entry name" value="ABC_Transporter_SBP"/>
</dbReference>
<sequence>MTSRLATSALAAMATVALAACSPGSTSTSSPEAPGYPRVVENCDREVSVSTPIERAVAINQPATELLLSLGLADRIAAVGVSDQQVLPHLRGEFDAVDKFQEEFPALERVLDLEPDLVYSTFAYAFTQDGIGDRDRFEALGVPTYQSPSECGGQEAERSSELSLEDLYAEIDDIATLFGIEEDGQELIGELRERADAASADLGLDDVSLAWWYSSTRAPYMAGCCGAPALMTRAVGASNAFEDQRQLWPEISWEAIAARDPDVLVLADLERGDDGDSADAKIAFLESDPITSQLTAVQNRRYIILGGTTMDPSIRNVDGIEQLADGLRDLGFVQ</sequence>
<organism evidence="4 5">
    <name type="scientific">Aeromicrobium phragmitis</name>
    <dbReference type="NCBI Taxonomy" id="2478914"/>
    <lineage>
        <taxon>Bacteria</taxon>
        <taxon>Bacillati</taxon>
        <taxon>Actinomycetota</taxon>
        <taxon>Actinomycetes</taxon>
        <taxon>Propionibacteriales</taxon>
        <taxon>Nocardioidaceae</taxon>
        <taxon>Aeromicrobium</taxon>
    </lineage>
</organism>
<comment type="caution">
    <text evidence="4">The sequence shown here is derived from an EMBL/GenBank/DDBJ whole genome shotgun (WGS) entry which is preliminary data.</text>
</comment>
<dbReference type="Pfam" id="PF01497">
    <property type="entry name" value="Peripla_BP_2"/>
    <property type="match status" value="1"/>
</dbReference>
<comment type="similarity">
    <text evidence="1">Belongs to the bacterial solute-binding protein 8 family.</text>
</comment>
<dbReference type="EMBL" id="RDBF01000004">
    <property type="protein sequence ID" value="RLV56246.1"/>
    <property type="molecule type" value="Genomic_DNA"/>
</dbReference>
<evidence type="ECO:0000256" key="2">
    <source>
        <dbReference type="SAM" id="SignalP"/>
    </source>
</evidence>
<evidence type="ECO:0000259" key="3">
    <source>
        <dbReference type="PROSITE" id="PS50983"/>
    </source>
</evidence>
<feature type="signal peptide" evidence="2">
    <location>
        <begin position="1"/>
        <end position="19"/>
    </location>
</feature>
<dbReference type="SUPFAM" id="SSF53807">
    <property type="entry name" value="Helical backbone' metal receptor"/>
    <property type="match status" value="1"/>
</dbReference>
<evidence type="ECO:0000313" key="4">
    <source>
        <dbReference type="EMBL" id="RLV56246.1"/>
    </source>
</evidence>
<evidence type="ECO:0000313" key="5">
    <source>
        <dbReference type="Proteomes" id="UP000282515"/>
    </source>
</evidence>
<dbReference type="PANTHER" id="PTHR30535:SF7">
    <property type="entry name" value="IRON(III) DICITRATE-BINDING PROTEIN"/>
    <property type="match status" value="1"/>
</dbReference>
<proteinExistence type="inferred from homology"/>
<dbReference type="PANTHER" id="PTHR30535">
    <property type="entry name" value="VITAMIN B12-BINDING PROTEIN"/>
    <property type="match status" value="1"/>
</dbReference>
<dbReference type="Gene3D" id="3.40.50.1980">
    <property type="entry name" value="Nitrogenase molybdenum iron protein domain"/>
    <property type="match status" value="2"/>
</dbReference>
<accession>A0A3L8PLF8</accession>
<protein>
    <submittedName>
        <fullName evidence="4">ABC transporter substrate-binding protein</fullName>
    </submittedName>
</protein>
<dbReference type="PROSITE" id="PS50983">
    <property type="entry name" value="FE_B12_PBP"/>
    <property type="match status" value="1"/>
</dbReference>
<name>A0A3L8PLF8_9ACTN</name>